<dbReference type="Proteomes" id="UP000311469">
    <property type="component" value="Chromosome cSF2"/>
</dbReference>
<accession>A0A5B8CM15</accession>
<dbReference type="PANTHER" id="PTHR47234:SF3">
    <property type="entry name" value="SECRETIN_TONB SHORT N-TERMINAL DOMAIN-CONTAINING PROTEIN"/>
    <property type="match status" value="1"/>
</dbReference>
<keyword evidence="13" id="KW-0675">Receptor</keyword>
<keyword evidence="6 8" id="KW-0472">Membrane</keyword>
<evidence type="ECO:0000256" key="6">
    <source>
        <dbReference type="ARBA" id="ARBA00023136"/>
    </source>
</evidence>
<dbReference type="InterPro" id="IPR036942">
    <property type="entry name" value="Beta-barrel_TonB_sf"/>
</dbReference>
<dbReference type="GO" id="GO:0009279">
    <property type="term" value="C:cell outer membrane"/>
    <property type="evidence" value="ECO:0007669"/>
    <property type="project" value="UniProtKB-SubCell"/>
</dbReference>
<dbReference type="AlphaFoldDB" id="A0A5B8CM15"/>
<dbReference type="Gene3D" id="2.40.170.20">
    <property type="entry name" value="TonB-dependent receptor, beta-barrel domain"/>
    <property type="match status" value="1"/>
</dbReference>
<evidence type="ECO:0000256" key="5">
    <source>
        <dbReference type="ARBA" id="ARBA00023077"/>
    </source>
</evidence>
<dbReference type="Gene3D" id="2.170.130.10">
    <property type="entry name" value="TonB-dependent receptor, plug domain"/>
    <property type="match status" value="1"/>
</dbReference>
<organism evidence="13 14">
    <name type="scientific">Sphingobium fuliginis ATCC 27551</name>
    <dbReference type="NCBI Taxonomy" id="1208342"/>
    <lineage>
        <taxon>Bacteria</taxon>
        <taxon>Pseudomonadati</taxon>
        <taxon>Pseudomonadota</taxon>
        <taxon>Alphaproteobacteria</taxon>
        <taxon>Sphingomonadales</taxon>
        <taxon>Sphingomonadaceae</taxon>
        <taxon>Sphingobium</taxon>
    </lineage>
</organism>
<evidence type="ECO:0000256" key="8">
    <source>
        <dbReference type="PROSITE-ProRule" id="PRU01360"/>
    </source>
</evidence>
<feature type="compositionally biased region" description="Pro residues" evidence="10">
    <location>
        <begin position="128"/>
        <end position="137"/>
    </location>
</feature>
<comment type="subcellular location">
    <subcellularLocation>
        <location evidence="1 8">Cell outer membrane</location>
        <topology evidence="1 8">Multi-pass membrane protein</topology>
    </subcellularLocation>
</comment>
<evidence type="ECO:0000256" key="4">
    <source>
        <dbReference type="ARBA" id="ARBA00022692"/>
    </source>
</evidence>
<dbReference type="PANTHER" id="PTHR47234">
    <property type="match status" value="1"/>
</dbReference>
<dbReference type="InterPro" id="IPR037066">
    <property type="entry name" value="Plug_dom_sf"/>
</dbReference>
<proteinExistence type="inferred from homology"/>
<sequence length="1044" mass="111660">MAASYTRNRAPASPLMPRVASPVAPLLDDAPPACFSVIVNVISFSDFSTVRFYDPLLRTERQTCVMRAIGRDDMRVASTRLALLSGIAFAAMAPPGPSFAQQQGAAAPADGASEPPDAAPAGSSIPAPSSPPAPSDPPVEADIVVSGSRIVRDGFNAPTPISVIGAEQVQNRAAISIGSVLQEAPAFRPSQNPSAARTFTNSGYYADLRGLDANRTLVLVDGHRFVPTSNVGTVDLSLVPTFLVERAEVVTGGASAAWGSDAVAGVVNIILDHKLTGLRGEAQAGISEEGDGYNMKVALGGGTSFADGAGHIILGAEYSYDEGVGDNYTRDWGREEWWFVTNPNFATNGQPARIWTKNVHYASQTPGGLIATGPLRGTAFAPDGTPFQFNFGEVWGDDQIGGDGYGIGSWTGVNIRQPHERVVAMGRVSFESGDTSFFAEGNYAHVDWTVPSIGTRNFGTQSPSTSAFSPIVVSADNPFIPAATRAAIDNYNATRPAGAPALTSFQLGRFGTENFQQIVSKANETARGLIGAEGSFGGIKWDVYAQYGQNRFIRGVIGQRIEANWRRAIDVVNVTQNGVSIPVCRDLLSPNAAIRNAAAGCVPYNIFGTGTASDAAKAYVTGLSLQHQKTTQTVVAGNLQAEPFSTWAGPVSIATGIEYRRETLLSIPSPLEAARAFSSANSAFVDGSFDVKEGYVELLVPLAADRPFFRHLDVNAAARYADYSGAGSVWTWKAGVNWSITDEFRVRATRSRDVRAPNLTEMFTPERNQNARIIDPVTNTAYTVRTFSVGNRNLEPEVANSLTAGFVYQPQWASGLQLSVDYYDIDIDGVINTSVAQVVLDSCVAGDASRCAFITRPVANGPITEMVTPYLNLNRFQTSGVDIELSYRMPLGAGNLSTRLLATYVWDYRLTDTTGAIDRSGQNGTPVNGGTVGMVDLTMNATIAYDTDDFGVNLQARYINDGKIDTAAVPGTATSLNINRIPSRIYFNLGGKLVLTRSEDNDRKVELFGTIDNLLDTDPPFPSFDGTYYDLVGRAYRLGVRFRY</sequence>
<dbReference type="InterPro" id="IPR012910">
    <property type="entry name" value="Plug_dom"/>
</dbReference>
<protein>
    <submittedName>
        <fullName evidence="13">TonB-dependent receptor</fullName>
    </submittedName>
</protein>
<evidence type="ECO:0000256" key="2">
    <source>
        <dbReference type="ARBA" id="ARBA00022448"/>
    </source>
</evidence>
<dbReference type="Pfam" id="PF00593">
    <property type="entry name" value="TonB_dep_Rec_b-barrel"/>
    <property type="match status" value="1"/>
</dbReference>
<keyword evidence="2 8" id="KW-0813">Transport</keyword>
<evidence type="ECO:0000256" key="10">
    <source>
        <dbReference type="SAM" id="MobiDB-lite"/>
    </source>
</evidence>
<evidence type="ECO:0000259" key="12">
    <source>
        <dbReference type="Pfam" id="PF07715"/>
    </source>
</evidence>
<dbReference type="Pfam" id="PF07715">
    <property type="entry name" value="Plug"/>
    <property type="match status" value="1"/>
</dbReference>
<keyword evidence="7 8" id="KW-0998">Cell outer membrane</keyword>
<dbReference type="InterPro" id="IPR039426">
    <property type="entry name" value="TonB-dep_rcpt-like"/>
</dbReference>
<evidence type="ECO:0000256" key="7">
    <source>
        <dbReference type="ARBA" id="ARBA00023237"/>
    </source>
</evidence>
<dbReference type="KEGG" id="sufl:FIL70_21415"/>
<evidence type="ECO:0000256" key="1">
    <source>
        <dbReference type="ARBA" id="ARBA00004571"/>
    </source>
</evidence>
<feature type="domain" description="TonB-dependent receptor plug" evidence="12">
    <location>
        <begin position="156"/>
        <end position="266"/>
    </location>
</feature>
<keyword evidence="3 8" id="KW-1134">Transmembrane beta strand</keyword>
<evidence type="ECO:0000313" key="14">
    <source>
        <dbReference type="Proteomes" id="UP000311469"/>
    </source>
</evidence>
<name>A0A5B8CM15_SPHSA</name>
<evidence type="ECO:0000313" key="13">
    <source>
        <dbReference type="EMBL" id="QDC39737.1"/>
    </source>
</evidence>
<dbReference type="EMBL" id="CP041017">
    <property type="protein sequence ID" value="QDC39737.1"/>
    <property type="molecule type" value="Genomic_DNA"/>
</dbReference>
<feature type="domain" description="TonB-dependent receptor-like beta-barrel" evidence="11">
    <location>
        <begin position="623"/>
        <end position="1014"/>
    </location>
</feature>
<keyword evidence="5 9" id="KW-0798">TonB box</keyword>
<feature type="region of interest" description="Disordered" evidence="10">
    <location>
        <begin position="99"/>
        <end position="140"/>
    </location>
</feature>
<keyword evidence="4 8" id="KW-0812">Transmembrane</keyword>
<reference evidence="13 14" key="1">
    <citation type="submission" date="2019-06" db="EMBL/GenBank/DDBJ databases">
        <title>Genome organization and adaptive potential of archetypical organophosphate degarding Sphingobium fuliginis ATCC 27551.</title>
        <authorList>
            <person name="Sarwar A."/>
            <person name="Parthasarathy S."/>
            <person name="Singh C."/>
            <person name="Siddavattam D."/>
        </authorList>
    </citation>
    <scope>NUCLEOTIDE SEQUENCE [LARGE SCALE GENOMIC DNA]</scope>
    <source>
        <strain evidence="13 14">ATCC 27551</strain>
    </source>
</reference>
<evidence type="ECO:0000256" key="3">
    <source>
        <dbReference type="ARBA" id="ARBA00022452"/>
    </source>
</evidence>
<feature type="compositionally biased region" description="Low complexity" evidence="10">
    <location>
        <begin position="99"/>
        <end position="127"/>
    </location>
</feature>
<dbReference type="SUPFAM" id="SSF56935">
    <property type="entry name" value="Porins"/>
    <property type="match status" value="1"/>
</dbReference>
<gene>
    <name evidence="13" type="ORF">FIL70_21415</name>
</gene>
<dbReference type="PROSITE" id="PS52016">
    <property type="entry name" value="TONB_DEPENDENT_REC_3"/>
    <property type="match status" value="1"/>
</dbReference>
<comment type="similarity">
    <text evidence="8 9">Belongs to the TonB-dependent receptor family.</text>
</comment>
<dbReference type="InterPro" id="IPR000531">
    <property type="entry name" value="Beta-barrel_TonB"/>
</dbReference>
<evidence type="ECO:0000259" key="11">
    <source>
        <dbReference type="Pfam" id="PF00593"/>
    </source>
</evidence>
<evidence type="ECO:0000256" key="9">
    <source>
        <dbReference type="RuleBase" id="RU003357"/>
    </source>
</evidence>